<dbReference type="AlphaFoldDB" id="A0A0K1E8M0"/>
<dbReference type="RefSeq" id="WP_050429368.1">
    <property type="nucleotide sequence ID" value="NZ_CP012159.1"/>
</dbReference>
<evidence type="ECO:0000256" key="2">
    <source>
        <dbReference type="ARBA" id="ARBA00009773"/>
    </source>
</evidence>
<dbReference type="PANTHER" id="PTHR21716:SF4">
    <property type="entry name" value="TRANSMEMBRANE PROTEIN 245"/>
    <property type="match status" value="1"/>
</dbReference>
<proteinExistence type="inferred from homology"/>
<dbReference type="GO" id="GO:0016020">
    <property type="term" value="C:membrane"/>
    <property type="evidence" value="ECO:0007669"/>
    <property type="project" value="UniProtKB-SubCell"/>
</dbReference>
<dbReference type="EMBL" id="CP012159">
    <property type="protein sequence ID" value="AKT36928.1"/>
    <property type="molecule type" value="Genomic_DNA"/>
</dbReference>
<evidence type="ECO:0000256" key="3">
    <source>
        <dbReference type="ARBA" id="ARBA00022692"/>
    </source>
</evidence>
<keyword evidence="8" id="KW-1185">Reference proteome</keyword>
<keyword evidence="3 6" id="KW-0812">Transmembrane</keyword>
<feature type="transmembrane region" description="Helical" evidence="6">
    <location>
        <begin position="300"/>
        <end position="330"/>
    </location>
</feature>
<comment type="similarity">
    <text evidence="2">Belongs to the autoinducer-2 exporter (AI-2E) (TC 2.A.86) family.</text>
</comment>
<evidence type="ECO:0000256" key="4">
    <source>
        <dbReference type="ARBA" id="ARBA00022989"/>
    </source>
</evidence>
<evidence type="ECO:0008006" key="9">
    <source>
        <dbReference type="Google" id="ProtNLM"/>
    </source>
</evidence>
<dbReference type="InterPro" id="IPR002549">
    <property type="entry name" value="AI-2E-like"/>
</dbReference>
<evidence type="ECO:0000313" key="8">
    <source>
        <dbReference type="Proteomes" id="UP000067626"/>
    </source>
</evidence>
<feature type="transmembrane region" description="Helical" evidence="6">
    <location>
        <begin position="12"/>
        <end position="41"/>
    </location>
</feature>
<reference evidence="7 8" key="1">
    <citation type="submission" date="2015-07" db="EMBL/GenBank/DDBJ databases">
        <title>Genome analysis of myxobacterium Chondromyces crocatus Cm c5 reveals a high potential for natural compound synthesis and the genetic basis for the loss of fruiting body formation.</title>
        <authorList>
            <person name="Zaburannyi N."/>
            <person name="Bunk B."/>
            <person name="Maier J."/>
            <person name="Overmann J."/>
            <person name="Mueller R."/>
        </authorList>
    </citation>
    <scope>NUCLEOTIDE SEQUENCE [LARGE SCALE GENOMIC DNA]</scope>
    <source>
        <strain evidence="7 8">Cm c5</strain>
    </source>
</reference>
<evidence type="ECO:0000256" key="6">
    <source>
        <dbReference type="SAM" id="Phobius"/>
    </source>
</evidence>
<organism evidence="7 8">
    <name type="scientific">Chondromyces crocatus</name>
    <dbReference type="NCBI Taxonomy" id="52"/>
    <lineage>
        <taxon>Bacteria</taxon>
        <taxon>Pseudomonadati</taxon>
        <taxon>Myxococcota</taxon>
        <taxon>Polyangia</taxon>
        <taxon>Polyangiales</taxon>
        <taxon>Polyangiaceae</taxon>
        <taxon>Chondromyces</taxon>
    </lineage>
</organism>
<feature type="transmembrane region" description="Helical" evidence="6">
    <location>
        <begin position="199"/>
        <end position="224"/>
    </location>
</feature>
<sequence length="352" mass="37358">MERADRWLSLVLRAVLIGLFLWTIKGLLSSVVVGAIFAVLLHPSHRRLQQRLGPYHALGPTLLTAGAVLVFILPQALIVSQLVSNVHDLLSRDWSGVLDRAQFFFAERMASLSGTFGVEVVGARGYLDEAFGRLGRGIAGMAGGVATSLPQLLVDLFLFIVSFYFFLRDGDALSRWVQRMSPFSPEETRLLAVSVRDTVNGAVLGLLATALVQGALTTLALSAFEVPGALLFGVIATLLSLLPLVGTAPVTLGAAFYLCLVGRNSAALGMLVAAAVIGISDNVVRPWVQSAQGGMHPLLALLSILGGLDLFGLSGLFVGPIVAAVALWAVDTYAALRLRVARPGRWAPPPFQ</sequence>
<feature type="transmembrane region" description="Helical" evidence="6">
    <location>
        <begin position="62"/>
        <end position="83"/>
    </location>
</feature>
<feature type="transmembrane region" description="Helical" evidence="6">
    <location>
        <begin position="230"/>
        <end position="260"/>
    </location>
</feature>
<name>A0A0K1E8M0_CHOCO</name>
<gene>
    <name evidence="7" type="ORF">CMC5_010490</name>
</gene>
<dbReference type="PANTHER" id="PTHR21716">
    <property type="entry name" value="TRANSMEMBRANE PROTEIN"/>
    <property type="match status" value="1"/>
</dbReference>
<dbReference type="STRING" id="52.CMC5_010490"/>
<accession>A0A0K1E8M0</accession>
<feature type="transmembrane region" description="Helical" evidence="6">
    <location>
        <begin position="149"/>
        <end position="167"/>
    </location>
</feature>
<keyword evidence="5 6" id="KW-0472">Membrane</keyword>
<dbReference type="Pfam" id="PF01594">
    <property type="entry name" value="AI-2E_transport"/>
    <property type="match status" value="1"/>
</dbReference>
<evidence type="ECO:0000256" key="5">
    <source>
        <dbReference type="ARBA" id="ARBA00023136"/>
    </source>
</evidence>
<evidence type="ECO:0000313" key="7">
    <source>
        <dbReference type="EMBL" id="AKT36928.1"/>
    </source>
</evidence>
<feature type="transmembrane region" description="Helical" evidence="6">
    <location>
        <begin position="267"/>
        <end position="288"/>
    </location>
</feature>
<dbReference type="OrthoDB" id="9773730at2"/>
<keyword evidence="4 6" id="KW-1133">Transmembrane helix</keyword>
<dbReference type="Proteomes" id="UP000067626">
    <property type="component" value="Chromosome"/>
</dbReference>
<comment type="subcellular location">
    <subcellularLocation>
        <location evidence="1">Membrane</location>
        <topology evidence="1">Multi-pass membrane protein</topology>
    </subcellularLocation>
</comment>
<protein>
    <recommendedName>
        <fullName evidence="9">AI-2E family transporter</fullName>
    </recommendedName>
</protein>
<dbReference type="KEGG" id="ccro:CMC5_010490"/>
<evidence type="ECO:0000256" key="1">
    <source>
        <dbReference type="ARBA" id="ARBA00004141"/>
    </source>
</evidence>